<evidence type="ECO:0000313" key="2">
    <source>
        <dbReference type="Proteomes" id="UP000276991"/>
    </source>
</evidence>
<dbReference type="Proteomes" id="UP000276991">
    <property type="component" value="Unassembled WGS sequence"/>
</dbReference>
<reference evidence="1 2" key="1">
    <citation type="submission" date="2018-08" db="EMBL/GenBank/DDBJ databases">
        <authorList>
            <person name="Laetsch R D."/>
            <person name="Stevens L."/>
            <person name="Kumar S."/>
            <person name="Blaxter L. M."/>
        </authorList>
    </citation>
    <scope>NUCLEOTIDE SEQUENCE [LARGE SCALE GENOMIC DNA]</scope>
</reference>
<name>A0A498SL70_ACAVI</name>
<proteinExistence type="predicted"/>
<keyword evidence="2" id="KW-1185">Reference proteome</keyword>
<evidence type="ECO:0000313" key="1">
    <source>
        <dbReference type="EMBL" id="VBB32637.1"/>
    </source>
</evidence>
<accession>A0A498SL70</accession>
<protein>
    <submittedName>
        <fullName evidence="1">Uncharacterized protein</fullName>
    </submittedName>
</protein>
<dbReference type="OrthoDB" id="5799120at2759"/>
<dbReference type="AlphaFoldDB" id="A0A498SL70"/>
<sequence length="342" mass="39412">MTDSTTSVPNEIDELEKRLIKMDFKLETAKKARDEYVNFLRQKYPSWKPPEMQIYKQLTSNQFQRSILDNLATNKYHWDLGKQFVAPCKEPELNNLEPNDPIPSYGPALEPDLIKIKKRLKEIAEDLENLREHRLHLSTVDYYLSLGPEFCSSKSQQMPWKRAERSNMGQLKSLYELRKEINQIAPCVSLDTPRPSAEDYEHMRMEYLQRNTNTVEEGKSDNQNEGNFEQSLINNMKNSNVLSTEYPKELITSDLSQTLDAQRCDQKSSSQAIMTAKSRSMKIENTSQTSHLPHTTDDGFNFLVKILGSSADDVANKKSTFNDEMLKTIDLNADDSDSDFFA</sequence>
<organism evidence="1 2">
    <name type="scientific">Acanthocheilonema viteae</name>
    <name type="common">Filarial nematode worm</name>
    <name type="synonym">Dipetalonema viteae</name>
    <dbReference type="NCBI Taxonomy" id="6277"/>
    <lineage>
        <taxon>Eukaryota</taxon>
        <taxon>Metazoa</taxon>
        <taxon>Ecdysozoa</taxon>
        <taxon>Nematoda</taxon>
        <taxon>Chromadorea</taxon>
        <taxon>Rhabditida</taxon>
        <taxon>Spirurina</taxon>
        <taxon>Spiruromorpha</taxon>
        <taxon>Filarioidea</taxon>
        <taxon>Onchocercidae</taxon>
        <taxon>Acanthocheilonema</taxon>
    </lineage>
</organism>
<gene>
    <name evidence="1" type="ORF">NAV_LOCUS7428</name>
</gene>
<dbReference type="EMBL" id="UPTC01001838">
    <property type="protein sequence ID" value="VBB32637.1"/>
    <property type="molecule type" value="Genomic_DNA"/>
</dbReference>